<keyword evidence="1" id="KW-0560">Oxidoreductase</keyword>
<dbReference type="Pfam" id="PF09338">
    <property type="entry name" value="Gly_reductase"/>
    <property type="match status" value="1"/>
</dbReference>
<evidence type="ECO:0000313" key="2">
    <source>
        <dbReference type="Proteomes" id="UP000006427"/>
    </source>
</evidence>
<evidence type="ECO:0000313" key="1">
    <source>
        <dbReference type="EMBL" id="EFC90945.1"/>
    </source>
</evidence>
<dbReference type="GO" id="GO:0033794">
    <property type="term" value="F:sarcosine reductase activity"/>
    <property type="evidence" value="ECO:0007669"/>
    <property type="project" value="UniProtKB-EC"/>
</dbReference>
<dbReference type="STRING" id="469381.Dpep_0919"/>
<dbReference type="PaxDb" id="469381-Dpep_0919"/>
<dbReference type="AlphaFoldDB" id="D2Z648"/>
<dbReference type="InterPro" id="IPR015417">
    <property type="entry name" value="Gly_reductase_pB_sua/b"/>
</dbReference>
<dbReference type="OrthoDB" id="583at2"/>
<dbReference type="EMBL" id="ABTR02000001">
    <property type="protein sequence ID" value="EFC90945.1"/>
    <property type="molecule type" value="Genomic_DNA"/>
</dbReference>
<protein>
    <submittedName>
        <fullName evidence="1">Sarcosine reductase</fullName>
        <ecNumber evidence="1">1.21.4.3</ecNumber>
    </submittedName>
</protein>
<keyword evidence="2" id="KW-1185">Reference proteome</keyword>
<sequence length="428" mass="46122">MRLELHRAEVRDLRWGTPTRLENHVLYVDKEEAVAAISDDDRIESWEIDLARPGESVRIIPVKDVIEPRVKLEGGSGFFPGVLGPNETAGDGKTLVLSGAAVVSAGPIMAFQEGFIDMTGPGAEHTPFSKTFNVVVNAHPVEDLEKHQYEEALRLAGLKVGLYLAECCKDADIDKVEVFERGTVAEEALKYPDLPKVAHLCMCITQGLLHDTYLYGVDMKNILPTLVHPNEIIDGAMVSGNCVSACDKNTSWHHVNDPVIKELYALHGKEINFLGMIPTLESTVLAGKEKTSSFNAKLAHELGADGVIITEEGYGNPDTDICMNVKKCEALGIKTVVIADEASGTDGSGQGLADATPELTAFVSAGNVNEMVEVPAMDKVIGYPESIAHMSGGADDSLREDGSMYVELQSIIGSTCEIGTNRTGSEWV</sequence>
<dbReference type="Proteomes" id="UP000006427">
    <property type="component" value="Unassembled WGS sequence"/>
</dbReference>
<comment type="caution">
    <text evidence="1">The sequence shown here is derived from an EMBL/GenBank/DDBJ whole genome shotgun (WGS) entry which is preliminary data.</text>
</comment>
<organism evidence="1 2">
    <name type="scientific">Dethiosulfovibrio peptidovorans DSM 11002</name>
    <dbReference type="NCBI Taxonomy" id="469381"/>
    <lineage>
        <taxon>Bacteria</taxon>
        <taxon>Thermotogati</taxon>
        <taxon>Synergistota</taxon>
        <taxon>Synergistia</taxon>
        <taxon>Synergistales</taxon>
        <taxon>Dethiosulfovibrionaceae</taxon>
        <taxon>Dethiosulfovibrio</taxon>
    </lineage>
</organism>
<dbReference type="EC" id="1.21.4.3" evidence="1"/>
<name>D2Z648_9BACT</name>
<proteinExistence type="predicted"/>
<accession>D2Z648</accession>
<gene>
    <name evidence="1" type="ORF">Dpep_0919</name>
</gene>
<dbReference type="eggNOG" id="ENOG502Z7RC">
    <property type="taxonomic scope" value="Bacteria"/>
</dbReference>
<reference evidence="1 2" key="1">
    <citation type="journal article" date="2010" name="Stand. Genomic Sci.">
        <title>Permanent draft genome sequence of Dethiosulfovibrio peptidovorans type strain (SEBR 4207).</title>
        <authorList>
            <person name="Labutti K."/>
            <person name="Mayilraj S."/>
            <person name="Clum A."/>
            <person name="Lucas S."/>
            <person name="Glavina Del Rio T."/>
            <person name="Nolan M."/>
            <person name="Tice H."/>
            <person name="Cheng J.F."/>
            <person name="Pitluck S."/>
            <person name="Liolios K."/>
            <person name="Ivanova N."/>
            <person name="Mavromatis K."/>
            <person name="Mikhailova N."/>
            <person name="Pati A."/>
            <person name="Goodwin L."/>
            <person name="Chen A."/>
            <person name="Palaniappan K."/>
            <person name="Land M."/>
            <person name="Hauser L."/>
            <person name="Chang Y.J."/>
            <person name="Jeffries C.D."/>
            <person name="Rohde M."/>
            <person name="Spring S."/>
            <person name="Goker M."/>
            <person name="Woyke T."/>
            <person name="Bristow J."/>
            <person name="Eisen J.A."/>
            <person name="Markowitz V."/>
            <person name="Hugenholtz P."/>
            <person name="Kyrpides N.C."/>
            <person name="Klenk H.P."/>
            <person name="Lapidus A."/>
        </authorList>
    </citation>
    <scope>NUCLEOTIDE SEQUENCE [LARGE SCALE GENOMIC DNA]</scope>
    <source>
        <strain evidence="1 2">DSM 11002</strain>
    </source>
</reference>
<dbReference type="RefSeq" id="WP_005660037.1">
    <property type="nucleotide sequence ID" value="NZ_ABTR02000001.1"/>
</dbReference>